<dbReference type="InterPro" id="IPR005508">
    <property type="entry name" value="At2g31720-like"/>
</dbReference>
<feature type="compositionally biased region" description="Low complexity" evidence="6">
    <location>
        <begin position="116"/>
        <end position="126"/>
    </location>
</feature>
<keyword evidence="8" id="KW-1185">Reference proteome</keyword>
<feature type="region of interest" description="Disordered" evidence="6">
    <location>
        <begin position="116"/>
        <end position="213"/>
    </location>
</feature>
<feature type="compositionally biased region" description="Polar residues" evidence="6">
    <location>
        <begin position="499"/>
        <end position="515"/>
    </location>
</feature>
<feature type="region of interest" description="Disordered" evidence="6">
    <location>
        <begin position="17"/>
        <end position="43"/>
    </location>
</feature>
<evidence type="ECO:0000313" key="7">
    <source>
        <dbReference type="EMBL" id="RYR26391.1"/>
    </source>
</evidence>
<protein>
    <recommendedName>
        <fullName evidence="9">TF-B3 domain-containing protein</fullName>
    </recommendedName>
</protein>
<dbReference type="GO" id="GO:0005634">
    <property type="term" value="C:nucleus"/>
    <property type="evidence" value="ECO:0007669"/>
    <property type="project" value="UniProtKB-SubCell"/>
</dbReference>
<dbReference type="SUPFAM" id="SSF101936">
    <property type="entry name" value="DNA-binding pseudobarrel domain"/>
    <property type="match status" value="2"/>
</dbReference>
<evidence type="ECO:0000256" key="3">
    <source>
        <dbReference type="ARBA" id="ARBA00023125"/>
    </source>
</evidence>
<feature type="compositionally biased region" description="Polar residues" evidence="6">
    <location>
        <begin position="202"/>
        <end position="213"/>
    </location>
</feature>
<dbReference type="GO" id="GO:0003677">
    <property type="term" value="F:DNA binding"/>
    <property type="evidence" value="ECO:0007669"/>
    <property type="project" value="UniProtKB-KW"/>
</dbReference>
<proteinExistence type="predicted"/>
<comment type="caution">
    <text evidence="7">The sequence shown here is derived from an EMBL/GenBank/DDBJ whole genome shotgun (WGS) entry which is preliminary data.</text>
</comment>
<evidence type="ECO:0000313" key="8">
    <source>
        <dbReference type="Proteomes" id="UP000289738"/>
    </source>
</evidence>
<keyword evidence="5" id="KW-0539">Nucleus</keyword>
<dbReference type="Proteomes" id="UP000289738">
    <property type="component" value="Chromosome B02"/>
</dbReference>
<evidence type="ECO:0000256" key="5">
    <source>
        <dbReference type="ARBA" id="ARBA00023242"/>
    </source>
</evidence>
<evidence type="ECO:0000256" key="1">
    <source>
        <dbReference type="ARBA" id="ARBA00004123"/>
    </source>
</evidence>
<feature type="compositionally biased region" description="Polar residues" evidence="6">
    <location>
        <begin position="157"/>
        <end position="170"/>
    </location>
</feature>
<feature type="compositionally biased region" description="Basic and acidic residues" evidence="6">
    <location>
        <begin position="452"/>
        <end position="463"/>
    </location>
</feature>
<keyword evidence="2" id="KW-0805">Transcription regulation</keyword>
<dbReference type="InterPro" id="IPR003340">
    <property type="entry name" value="B3_DNA-bd"/>
</dbReference>
<sequence length="645" mass="73435">METHKAKLRCQWLQCRPRSSSSGKNKLKEPLVDSDDSSNEVPFSSKRKAATAFGYCHGMREGANEEEKRMMNIKKTKIDCFIQNKQFDFNDDELEVVDILFNLPGNFLERVNLKTSSSAANSTASADQEQVSKEDSKMTVSSMDSHSKKETKKPVNTERNSPSAVNSGPSAYQERVSNKNSKKVISSVDSRSKKESKKPINQEPSELPQNFKNLISDMGGSRITLLIQKTLYQSDLDPQQNRLSIPSQQVKDKDFLLPTELESLEEKNGIKVKLIQPSLEITELTLIKWFMHKGPGSKKVSISYILRSNWVKVAKANNLEKNDVVQVWSFRVDEKLCMAISQTTLPMVPMQITFFMQRQEQAERSNAFVELPFSSKRKAANAFGYCMREGANEEEKRMMNIKKTKIDCFIQNKQFDFNDDELEVVDILFNLPGNFLERVNLETSSPSADQEQVSKESSKKPVNQERNSPSADQERVSNKNSKKTVSSVDSRSKKESKKPVNQNQEPSELPQNFKNLISDMGGSRITLLIEKTLYNSDLNPQQNRLSIPSQQVKDKDFLLPTELEILEEKKGIKMKLIQPSLEITELTLIKWFMHKGPKSEKVSISYILRSNWVKVAKANNLGEGDVVQVWSFRVEEKLCMAIVKL</sequence>
<dbReference type="STRING" id="3818.A0A445AIX6"/>
<evidence type="ECO:0000256" key="2">
    <source>
        <dbReference type="ARBA" id="ARBA00023015"/>
    </source>
</evidence>
<dbReference type="Gene3D" id="2.40.330.10">
    <property type="entry name" value="DNA-binding pseudobarrel domain"/>
    <property type="match status" value="2"/>
</dbReference>
<dbReference type="AlphaFoldDB" id="A0A445AIX6"/>
<dbReference type="CDD" id="cd10017">
    <property type="entry name" value="B3_DNA"/>
    <property type="match status" value="2"/>
</dbReference>
<keyword evidence="4" id="KW-0804">Transcription</keyword>
<feature type="compositionally biased region" description="Basic and acidic residues" evidence="6">
    <location>
        <begin position="190"/>
        <end position="200"/>
    </location>
</feature>
<gene>
    <name evidence="7" type="ORF">Ahy_B02g060629</name>
</gene>
<accession>A0A445AIX6</accession>
<evidence type="ECO:0000256" key="4">
    <source>
        <dbReference type="ARBA" id="ARBA00023163"/>
    </source>
</evidence>
<feature type="region of interest" description="Disordered" evidence="6">
    <location>
        <begin position="443"/>
        <end position="515"/>
    </location>
</feature>
<dbReference type="InterPro" id="IPR015300">
    <property type="entry name" value="DNA-bd_pseudobarrel_sf"/>
</dbReference>
<feature type="compositionally biased region" description="Basic and acidic residues" evidence="6">
    <location>
        <begin position="145"/>
        <end position="156"/>
    </location>
</feature>
<dbReference type="Pfam" id="PF03754">
    <property type="entry name" value="At2g31720-like"/>
    <property type="match status" value="2"/>
</dbReference>
<comment type="subcellular location">
    <subcellularLocation>
        <location evidence="1">Nucleus</location>
    </subcellularLocation>
</comment>
<name>A0A445AIX6_ARAHY</name>
<organism evidence="7 8">
    <name type="scientific">Arachis hypogaea</name>
    <name type="common">Peanut</name>
    <dbReference type="NCBI Taxonomy" id="3818"/>
    <lineage>
        <taxon>Eukaryota</taxon>
        <taxon>Viridiplantae</taxon>
        <taxon>Streptophyta</taxon>
        <taxon>Embryophyta</taxon>
        <taxon>Tracheophyta</taxon>
        <taxon>Spermatophyta</taxon>
        <taxon>Magnoliopsida</taxon>
        <taxon>eudicotyledons</taxon>
        <taxon>Gunneridae</taxon>
        <taxon>Pentapetalae</taxon>
        <taxon>rosids</taxon>
        <taxon>fabids</taxon>
        <taxon>Fabales</taxon>
        <taxon>Fabaceae</taxon>
        <taxon>Papilionoideae</taxon>
        <taxon>50 kb inversion clade</taxon>
        <taxon>dalbergioids sensu lato</taxon>
        <taxon>Dalbergieae</taxon>
        <taxon>Pterocarpus clade</taxon>
        <taxon>Arachis</taxon>
    </lineage>
</organism>
<evidence type="ECO:0000256" key="6">
    <source>
        <dbReference type="SAM" id="MobiDB-lite"/>
    </source>
</evidence>
<keyword evidence="3" id="KW-0238">DNA-binding</keyword>
<evidence type="ECO:0008006" key="9">
    <source>
        <dbReference type="Google" id="ProtNLM"/>
    </source>
</evidence>
<dbReference type="PANTHER" id="PTHR31541:SF25">
    <property type="entry name" value="GAMMA-GLIADIN B"/>
    <property type="match status" value="1"/>
</dbReference>
<reference evidence="7 8" key="1">
    <citation type="submission" date="2019-01" db="EMBL/GenBank/DDBJ databases">
        <title>Sequencing of cultivated peanut Arachis hypogaea provides insights into genome evolution and oil improvement.</title>
        <authorList>
            <person name="Chen X."/>
        </authorList>
    </citation>
    <scope>NUCLEOTIDE SEQUENCE [LARGE SCALE GENOMIC DNA]</scope>
    <source>
        <strain evidence="8">cv. Fuhuasheng</strain>
        <tissue evidence="7">Leaves</tissue>
    </source>
</reference>
<dbReference type="EMBL" id="SDMP01000012">
    <property type="protein sequence ID" value="RYR26391.1"/>
    <property type="molecule type" value="Genomic_DNA"/>
</dbReference>
<dbReference type="PANTHER" id="PTHR31541">
    <property type="entry name" value="B3 DOMAIN PLANT PROTEIN-RELATED"/>
    <property type="match status" value="1"/>
</dbReference>